<proteinExistence type="predicted"/>
<keyword evidence="2" id="KW-1185">Reference proteome</keyword>
<gene>
    <name evidence="1" type="ORF">TPA0910_85280</name>
</gene>
<reference evidence="1" key="1">
    <citation type="submission" date="2024-05" db="EMBL/GenBank/DDBJ databases">
        <title>Whole genome shotgun sequence of Streptomyces hygroscopicus NBRC 113678.</title>
        <authorList>
            <person name="Komaki H."/>
            <person name="Tamura T."/>
        </authorList>
    </citation>
    <scope>NUCLEOTIDE SEQUENCE</scope>
    <source>
        <strain evidence="1">N11-34</strain>
    </source>
</reference>
<evidence type="ECO:0000313" key="2">
    <source>
        <dbReference type="Proteomes" id="UP001054854"/>
    </source>
</evidence>
<name>A0ABQ3UER4_STRHY</name>
<comment type="caution">
    <text evidence="1">The sequence shown here is derived from an EMBL/GenBank/DDBJ whole genome shotgun (WGS) entry which is preliminary data.</text>
</comment>
<accession>A0ABQ3UER4</accession>
<organism evidence="1 2">
    <name type="scientific">Streptomyces hygroscopicus</name>
    <dbReference type="NCBI Taxonomy" id="1912"/>
    <lineage>
        <taxon>Bacteria</taxon>
        <taxon>Bacillati</taxon>
        <taxon>Actinomycetota</taxon>
        <taxon>Actinomycetes</taxon>
        <taxon>Kitasatosporales</taxon>
        <taxon>Streptomycetaceae</taxon>
        <taxon>Streptomyces</taxon>
        <taxon>Streptomyces violaceusniger group</taxon>
    </lineage>
</organism>
<sequence length="55" mass="5965">MGRPPMFGKGDYRQRHAVECGDGPGETPQVCSPGYDQLAVRHGATLLLALRKGRL</sequence>
<dbReference type="EMBL" id="BNEK01000005">
    <property type="protein sequence ID" value="GHJ34095.1"/>
    <property type="molecule type" value="Genomic_DNA"/>
</dbReference>
<protein>
    <submittedName>
        <fullName evidence="1">Uncharacterized protein</fullName>
    </submittedName>
</protein>
<dbReference type="Proteomes" id="UP001054854">
    <property type="component" value="Unassembled WGS sequence"/>
</dbReference>
<evidence type="ECO:0000313" key="1">
    <source>
        <dbReference type="EMBL" id="GHJ34095.1"/>
    </source>
</evidence>